<dbReference type="InterPro" id="IPR055348">
    <property type="entry name" value="DctQ"/>
</dbReference>
<evidence type="ECO:0000256" key="1">
    <source>
        <dbReference type="ARBA" id="ARBA00004429"/>
    </source>
</evidence>
<sequence length="133" mass="14441">MYGVGARYLFNASPIWMDELSRYLIIGSVTLAAGTVYVRDEHMRVSVIQKALTGPAAALLSLYHWSLVLVLSSYVTYISYHYAASLAIFKTIGLGISKSVPMFALPIGFAMLCLLALLQGPFGRSADQRAASC</sequence>
<dbReference type="Proteomes" id="UP000282818">
    <property type="component" value="Unassembled WGS sequence"/>
</dbReference>
<evidence type="ECO:0000256" key="8">
    <source>
        <dbReference type="ARBA" id="ARBA00038436"/>
    </source>
</evidence>
<comment type="function">
    <text evidence="9">Part of the tripartite ATP-independent periplasmic (TRAP) transport system.</text>
</comment>
<dbReference type="Pfam" id="PF04290">
    <property type="entry name" value="DctQ"/>
    <property type="match status" value="1"/>
</dbReference>
<evidence type="ECO:0000256" key="7">
    <source>
        <dbReference type="ARBA" id="ARBA00023136"/>
    </source>
</evidence>
<accession>A0A437Q5W6</accession>
<dbReference type="GO" id="GO:0005886">
    <property type="term" value="C:plasma membrane"/>
    <property type="evidence" value="ECO:0007669"/>
    <property type="project" value="UniProtKB-SubCell"/>
</dbReference>
<dbReference type="GO" id="GO:0015740">
    <property type="term" value="P:C4-dicarboxylate transport"/>
    <property type="evidence" value="ECO:0007669"/>
    <property type="project" value="TreeGrafter"/>
</dbReference>
<evidence type="ECO:0000313" key="11">
    <source>
        <dbReference type="EMBL" id="RVU29903.1"/>
    </source>
</evidence>
<keyword evidence="5 9" id="KW-0812">Transmembrane</keyword>
<keyword evidence="12" id="KW-1185">Reference proteome</keyword>
<dbReference type="PANTHER" id="PTHR35011">
    <property type="entry name" value="2,3-DIKETO-L-GULONATE TRAP TRANSPORTER SMALL PERMEASE PROTEIN YIAM"/>
    <property type="match status" value="1"/>
</dbReference>
<keyword evidence="6 9" id="KW-1133">Transmembrane helix</keyword>
<reference evidence="11 12" key="1">
    <citation type="submission" date="2019-01" db="EMBL/GenBank/DDBJ databases">
        <authorList>
            <person name="Chen W.-M."/>
        </authorList>
    </citation>
    <scope>NUCLEOTIDE SEQUENCE [LARGE SCALE GENOMIC DNA]</scope>
    <source>
        <strain evidence="11 12">HPM-16</strain>
    </source>
</reference>
<gene>
    <name evidence="11" type="ORF">EOE65_15190</name>
</gene>
<protein>
    <recommendedName>
        <fullName evidence="9">TRAP transporter small permease protein</fullName>
    </recommendedName>
</protein>
<feature type="transmembrane region" description="Helical" evidence="9">
    <location>
        <begin position="100"/>
        <end position="118"/>
    </location>
</feature>
<evidence type="ECO:0000256" key="3">
    <source>
        <dbReference type="ARBA" id="ARBA00022475"/>
    </source>
</evidence>
<evidence type="ECO:0000256" key="2">
    <source>
        <dbReference type="ARBA" id="ARBA00022448"/>
    </source>
</evidence>
<keyword evidence="3" id="KW-1003">Cell membrane</keyword>
<feature type="domain" description="Tripartite ATP-independent periplasmic transporters DctQ component" evidence="10">
    <location>
        <begin position="1"/>
        <end position="118"/>
    </location>
</feature>
<evidence type="ECO:0000256" key="6">
    <source>
        <dbReference type="ARBA" id="ARBA00022989"/>
    </source>
</evidence>
<dbReference type="AlphaFoldDB" id="A0A437Q5W6"/>
<evidence type="ECO:0000313" key="12">
    <source>
        <dbReference type="Proteomes" id="UP000282818"/>
    </source>
</evidence>
<evidence type="ECO:0000256" key="4">
    <source>
        <dbReference type="ARBA" id="ARBA00022519"/>
    </source>
</evidence>
<keyword evidence="7 9" id="KW-0472">Membrane</keyword>
<comment type="caution">
    <text evidence="11">The sequence shown here is derived from an EMBL/GenBank/DDBJ whole genome shotgun (WGS) entry which is preliminary data.</text>
</comment>
<keyword evidence="2 9" id="KW-0813">Transport</keyword>
<name>A0A437Q5W6_9GAMM</name>
<evidence type="ECO:0000256" key="9">
    <source>
        <dbReference type="RuleBase" id="RU369079"/>
    </source>
</evidence>
<dbReference type="GO" id="GO:0022857">
    <property type="term" value="F:transmembrane transporter activity"/>
    <property type="evidence" value="ECO:0007669"/>
    <property type="project" value="UniProtKB-UniRule"/>
</dbReference>
<comment type="subcellular location">
    <subcellularLocation>
        <location evidence="1 9">Cell inner membrane</location>
        <topology evidence="1 9">Multi-pass membrane protein</topology>
    </subcellularLocation>
</comment>
<evidence type="ECO:0000259" key="10">
    <source>
        <dbReference type="Pfam" id="PF04290"/>
    </source>
</evidence>
<comment type="similarity">
    <text evidence="8 9">Belongs to the TRAP transporter small permease family.</text>
</comment>
<comment type="caution">
    <text evidence="9">Lacks conserved residue(s) required for the propagation of feature annotation.</text>
</comment>
<proteinExistence type="inferred from homology"/>
<organism evidence="11 12">
    <name type="scientific">Neptunomonas marina</name>
    <dbReference type="NCBI Taxonomy" id="1815562"/>
    <lineage>
        <taxon>Bacteria</taxon>
        <taxon>Pseudomonadati</taxon>
        <taxon>Pseudomonadota</taxon>
        <taxon>Gammaproteobacteria</taxon>
        <taxon>Oceanospirillales</taxon>
        <taxon>Oceanospirillaceae</taxon>
        <taxon>Neptunomonas</taxon>
    </lineage>
</organism>
<dbReference type="InterPro" id="IPR007387">
    <property type="entry name" value="TRAP_DctQ"/>
</dbReference>
<evidence type="ECO:0000256" key="5">
    <source>
        <dbReference type="ARBA" id="ARBA00022692"/>
    </source>
</evidence>
<feature type="transmembrane region" description="Helical" evidence="9">
    <location>
        <begin position="20"/>
        <end position="38"/>
    </location>
</feature>
<dbReference type="EMBL" id="SACQ01000007">
    <property type="protein sequence ID" value="RVU29903.1"/>
    <property type="molecule type" value="Genomic_DNA"/>
</dbReference>
<feature type="transmembrane region" description="Helical" evidence="9">
    <location>
        <begin position="59"/>
        <end position="80"/>
    </location>
</feature>
<keyword evidence="4 9" id="KW-0997">Cell inner membrane</keyword>
<dbReference type="PANTHER" id="PTHR35011:SF10">
    <property type="entry name" value="TRAP TRANSPORTER SMALL PERMEASE PROTEIN"/>
    <property type="match status" value="1"/>
</dbReference>
<comment type="subunit">
    <text evidence="9">The complex comprises the extracytoplasmic solute receptor protein and the two transmembrane proteins.</text>
</comment>